<sequence>MADFFNELSDMAERGLELWESPSVALGVTHRGETVFSGAFGLRDVERGLSADSRTLYQIASCTKAFTAALAAMLVEEGALDWDAPVRDYVPEVRFHDDYATRTVSVRDLLCHRTGLPRHEYSWYGTDYTRDDIVHNLRFLEPNRPIRTTFQYNNQCYVLAGRVLERLTGTTFEELVSRRILEPLGMRRSRLYVDELTEDRNHAVGYGRPDGRDPVHGRVPIPYYKSSVEDRSAGVGSPFAPAGCISSCVDDLLVWARLHLGDDSAPADVLSPAALATLHAPQTILDRPLDMPQDESCFHCYGLGWFVESYRGRRLVKHSGNIDGFSSFVGLLPDEDLGVVALTNMNGSLLHVALAHEVLDHHLGVSGGDWVGRYHEYAVEKGGREAEMAARLRGERVLGTAPSHTLEDYAGIYARPGYEQVRVTCEAGALTLDFNHWRLPLDHFHYDTFVLDDVLGELPPGMPVHFHLAETGGSIDGLAMPLHTEPGCDIVRFRRVG</sequence>
<dbReference type="InterPro" id="IPR050491">
    <property type="entry name" value="AmpC-like"/>
</dbReference>
<gene>
    <name evidence="3" type="ORF">IAA42_07755</name>
</gene>
<dbReference type="InterPro" id="IPR001466">
    <property type="entry name" value="Beta-lactam-related"/>
</dbReference>
<dbReference type="Pfam" id="PF00144">
    <property type="entry name" value="Beta-lactamase"/>
    <property type="match status" value="1"/>
</dbReference>
<dbReference type="GO" id="GO:0016787">
    <property type="term" value="F:hydrolase activity"/>
    <property type="evidence" value="ECO:0007669"/>
    <property type="project" value="UniProtKB-KW"/>
</dbReference>
<organism evidence="3 4">
    <name type="scientific">Candidatus Olsenella excrementavium</name>
    <dbReference type="NCBI Taxonomy" id="2838709"/>
    <lineage>
        <taxon>Bacteria</taxon>
        <taxon>Bacillati</taxon>
        <taxon>Actinomycetota</taxon>
        <taxon>Coriobacteriia</taxon>
        <taxon>Coriobacteriales</taxon>
        <taxon>Atopobiaceae</taxon>
        <taxon>Olsenella</taxon>
    </lineage>
</organism>
<dbReference type="Proteomes" id="UP000824133">
    <property type="component" value="Unassembled WGS sequence"/>
</dbReference>
<dbReference type="InterPro" id="IPR021860">
    <property type="entry name" value="Peptidase_S12_Pab87-rel_C"/>
</dbReference>
<feature type="domain" description="Peptidase S12 Pab87-related C-terminal" evidence="2">
    <location>
        <begin position="396"/>
        <end position="484"/>
    </location>
</feature>
<dbReference type="Pfam" id="PF11954">
    <property type="entry name" value="DUF3471"/>
    <property type="match status" value="1"/>
</dbReference>
<protein>
    <submittedName>
        <fullName evidence="3">Serine hydrolase</fullName>
    </submittedName>
</protein>
<dbReference type="PANTHER" id="PTHR46825:SF15">
    <property type="entry name" value="BETA-LACTAMASE-RELATED DOMAIN-CONTAINING PROTEIN"/>
    <property type="match status" value="1"/>
</dbReference>
<dbReference type="Gene3D" id="2.40.128.600">
    <property type="match status" value="1"/>
</dbReference>
<accession>A0A9D2CIB6</accession>
<dbReference type="EMBL" id="DXCP01000056">
    <property type="protein sequence ID" value="HIY80311.1"/>
    <property type="molecule type" value="Genomic_DNA"/>
</dbReference>
<evidence type="ECO:0000259" key="1">
    <source>
        <dbReference type="Pfam" id="PF00144"/>
    </source>
</evidence>
<keyword evidence="3" id="KW-0378">Hydrolase</keyword>
<dbReference type="SUPFAM" id="SSF56601">
    <property type="entry name" value="beta-lactamase/transpeptidase-like"/>
    <property type="match status" value="1"/>
</dbReference>
<evidence type="ECO:0000259" key="2">
    <source>
        <dbReference type="Pfam" id="PF11954"/>
    </source>
</evidence>
<reference evidence="3" key="1">
    <citation type="journal article" date="2021" name="PeerJ">
        <title>Extensive microbial diversity within the chicken gut microbiome revealed by metagenomics and culture.</title>
        <authorList>
            <person name="Gilroy R."/>
            <person name="Ravi A."/>
            <person name="Getino M."/>
            <person name="Pursley I."/>
            <person name="Horton D.L."/>
            <person name="Alikhan N.F."/>
            <person name="Baker D."/>
            <person name="Gharbi K."/>
            <person name="Hall N."/>
            <person name="Watson M."/>
            <person name="Adriaenssens E.M."/>
            <person name="Foster-Nyarko E."/>
            <person name="Jarju S."/>
            <person name="Secka A."/>
            <person name="Antonio M."/>
            <person name="Oren A."/>
            <person name="Chaudhuri R.R."/>
            <person name="La Ragione R."/>
            <person name="Hildebrand F."/>
            <person name="Pallen M.J."/>
        </authorList>
    </citation>
    <scope>NUCLEOTIDE SEQUENCE</scope>
    <source>
        <strain evidence="3">ChiHjej10B9-743</strain>
    </source>
</reference>
<comment type="caution">
    <text evidence="3">The sequence shown here is derived from an EMBL/GenBank/DDBJ whole genome shotgun (WGS) entry which is preliminary data.</text>
</comment>
<feature type="domain" description="Beta-lactamase-related" evidence="1">
    <location>
        <begin position="18"/>
        <end position="348"/>
    </location>
</feature>
<reference evidence="3" key="2">
    <citation type="submission" date="2021-04" db="EMBL/GenBank/DDBJ databases">
        <authorList>
            <person name="Gilroy R."/>
        </authorList>
    </citation>
    <scope>NUCLEOTIDE SEQUENCE</scope>
    <source>
        <strain evidence="3">ChiHjej10B9-743</strain>
    </source>
</reference>
<evidence type="ECO:0000313" key="3">
    <source>
        <dbReference type="EMBL" id="HIY80311.1"/>
    </source>
</evidence>
<proteinExistence type="predicted"/>
<dbReference type="InterPro" id="IPR012338">
    <property type="entry name" value="Beta-lactam/transpept-like"/>
</dbReference>
<dbReference type="AlphaFoldDB" id="A0A9D2CIB6"/>
<name>A0A9D2CIB6_9ACTN</name>
<evidence type="ECO:0000313" key="4">
    <source>
        <dbReference type="Proteomes" id="UP000824133"/>
    </source>
</evidence>
<dbReference type="Gene3D" id="3.40.710.10">
    <property type="entry name" value="DD-peptidase/beta-lactamase superfamily"/>
    <property type="match status" value="1"/>
</dbReference>
<dbReference type="PANTHER" id="PTHR46825">
    <property type="entry name" value="D-ALANYL-D-ALANINE-CARBOXYPEPTIDASE/ENDOPEPTIDASE AMPH"/>
    <property type="match status" value="1"/>
</dbReference>